<dbReference type="InParanoid" id="A0A545ALS8"/>
<reference evidence="3 4" key="1">
    <citation type="submission" date="2019-07" db="EMBL/GenBank/DDBJ databases">
        <title>Cryptosporangium phraense sp. nov., isolated from plant litter.</title>
        <authorList>
            <person name="Suriyachadkun C."/>
        </authorList>
    </citation>
    <scope>NUCLEOTIDE SEQUENCE [LARGE SCALE GENOMIC DNA]</scope>
    <source>
        <strain evidence="3 4">A-T 5661</strain>
    </source>
</reference>
<feature type="region of interest" description="Disordered" evidence="1">
    <location>
        <begin position="62"/>
        <end position="83"/>
    </location>
</feature>
<sequence length="239" mass="25106">MLLRIGFRLATAIALFAVLTGCDAINDEIDAESASPSASASPAEARERRLLTPAEAEAALPTVSDLGGTGWTAGPSSTDDAQPTVMPARCAPLVTAIATDFPAYKSKLAANESRTFTNETGSYTAATYEIASWTNAADSALPIDAAQVVDRCTSTLTVSLPDGTVQTFTPKRLPALPIGDKQVAMQFSASNHGVKFYLTIFEATIGHNLITVSQTTRSPDDLQKAFEPLIKGILADLAK</sequence>
<name>A0A545ALS8_9ACTN</name>
<feature type="chain" id="PRO_5021959355" description="DUF5642 domain-containing protein" evidence="2">
    <location>
        <begin position="25"/>
        <end position="239"/>
    </location>
</feature>
<dbReference type="OrthoDB" id="9853561at2"/>
<dbReference type="AlphaFoldDB" id="A0A545ALS8"/>
<comment type="caution">
    <text evidence="3">The sequence shown here is derived from an EMBL/GenBank/DDBJ whole genome shotgun (WGS) entry which is preliminary data.</text>
</comment>
<proteinExistence type="predicted"/>
<dbReference type="PROSITE" id="PS51257">
    <property type="entry name" value="PROKAR_LIPOPROTEIN"/>
    <property type="match status" value="1"/>
</dbReference>
<organism evidence="3 4">
    <name type="scientific">Cryptosporangium phraense</name>
    <dbReference type="NCBI Taxonomy" id="2593070"/>
    <lineage>
        <taxon>Bacteria</taxon>
        <taxon>Bacillati</taxon>
        <taxon>Actinomycetota</taxon>
        <taxon>Actinomycetes</taxon>
        <taxon>Cryptosporangiales</taxon>
        <taxon>Cryptosporangiaceae</taxon>
        <taxon>Cryptosporangium</taxon>
    </lineage>
</organism>
<keyword evidence="2" id="KW-0732">Signal</keyword>
<dbReference type="RefSeq" id="WP_142707319.1">
    <property type="nucleotide sequence ID" value="NZ_VIRS01000019.1"/>
</dbReference>
<dbReference type="Proteomes" id="UP000317982">
    <property type="component" value="Unassembled WGS sequence"/>
</dbReference>
<feature type="signal peptide" evidence="2">
    <location>
        <begin position="1"/>
        <end position="24"/>
    </location>
</feature>
<protein>
    <recommendedName>
        <fullName evidence="5">DUF5642 domain-containing protein</fullName>
    </recommendedName>
</protein>
<dbReference type="EMBL" id="VIRS01000019">
    <property type="protein sequence ID" value="TQS42262.1"/>
    <property type="molecule type" value="Genomic_DNA"/>
</dbReference>
<keyword evidence="4" id="KW-1185">Reference proteome</keyword>
<gene>
    <name evidence="3" type="ORF">FL583_25340</name>
</gene>
<evidence type="ECO:0000313" key="3">
    <source>
        <dbReference type="EMBL" id="TQS42262.1"/>
    </source>
</evidence>
<evidence type="ECO:0000256" key="1">
    <source>
        <dbReference type="SAM" id="MobiDB-lite"/>
    </source>
</evidence>
<evidence type="ECO:0008006" key="5">
    <source>
        <dbReference type="Google" id="ProtNLM"/>
    </source>
</evidence>
<evidence type="ECO:0000256" key="2">
    <source>
        <dbReference type="SAM" id="SignalP"/>
    </source>
</evidence>
<accession>A0A545ALS8</accession>
<evidence type="ECO:0000313" key="4">
    <source>
        <dbReference type="Proteomes" id="UP000317982"/>
    </source>
</evidence>